<dbReference type="OrthoDB" id="9801669at2"/>
<keyword evidence="2" id="KW-0012">Acyltransferase</keyword>
<evidence type="ECO:0000313" key="5">
    <source>
        <dbReference type="EMBL" id="TNC47892.1"/>
    </source>
</evidence>
<proteinExistence type="inferred from homology"/>
<sequence length="208" mass="23892">MPCGTGSRPEHGTSVIFRRRELRLETERMVLRPPQMGDWRAWSALRRDSEDFLKPWEPLWAHDHLSRRAFTNRVGWARHSIATGTAVPLFLIRREDGMLLGAITLDNIRRGPAQSGTTGYWIGQPFARHGYMREAVLSLVNYAFTVLDLSRIEAGCLPENTPSRRLLEGCGYKYEGVAQSYLQINGRWRNHVLYANLRNDRRGRTDVG</sequence>
<dbReference type="GO" id="GO:0005737">
    <property type="term" value="C:cytoplasm"/>
    <property type="evidence" value="ECO:0007669"/>
    <property type="project" value="TreeGrafter"/>
</dbReference>
<dbReference type="InterPro" id="IPR016181">
    <property type="entry name" value="Acyl_CoA_acyltransferase"/>
</dbReference>
<dbReference type="EMBL" id="VDFU01000021">
    <property type="protein sequence ID" value="TNC47892.1"/>
    <property type="molecule type" value="Genomic_DNA"/>
</dbReference>
<dbReference type="GO" id="GO:0008999">
    <property type="term" value="F:protein-N-terminal-alanine acetyltransferase activity"/>
    <property type="evidence" value="ECO:0007669"/>
    <property type="project" value="TreeGrafter"/>
</dbReference>
<dbReference type="PANTHER" id="PTHR43792:SF8">
    <property type="entry name" value="[RIBOSOMAL PROTEIN US5]-ALANINE N-ACETYLTRANSFERASE"/>
    <property type="match status" value="1"/>
</dbReference>
<gene>
    <name evidence="5" type="ORF">FHG66_15585</name>
</gene>
<evidence type="ECO:0000259" key="4">
    <source>
        <dbReference type="PROSITE" id="PS51186"/>
    </source>
</evidence>
<dbReference type="Gene3D" id="3.40.630.30">
    <property type="match status" value="1"/>
</dbReference>
<evidence type="ECO:0000256" key="3">
    <source>
        <dbReference type="ARBA" id="ARBA00038502"/>
    </source>
</evidence>
<dbReference type="Pfam" id="PF13302">
    <property type="entry name" value="Acetyltransf_3"/>
    <property type="match status" value="1"/>
</dbReference>
<accession>A0A5C4MPU9</accession>
<evidence type="ECO:0000256" key="1">
    <source>
        <dbReference type="ARBA" id="ARBA00022679"/>
    </source>
</evidence>
<dbReference type="PROSITE" id="PS51186">
    <property type="entry name" value="GNAT"/>
    <property type="match status" value="1"/>
</dbReference>
<dbReference type="PANTHER" id="PTHR43792">
    <property type="entry name" value="GNAT FAMILY, PUTATIVE (AFU_ORTHOLOGUE AFUA_3G00765)-RELATED-RELATED"/>
    <property type="match status" value="1"/>
</dbReference>
<dbReference type="Proteomes" id="UP000305887">
    <property type="component" value="Unassembled WGS sequence"/>
</dbReference>
<evidence type="ECO:0000256" key="2">
    <source>
        <dbReference type="ARBA" id="ARBA00023315"/>
    </source>
</evidence>
<name>A0A5C4MPU9_9RHOB</name>
<keyword evidence="6" id="KW-1185">Reference proteome</keyword>
<comment type="caution">
    <text evidence="5">The sequence shown here is derived from an EMBL/GenBank/DDBJ whole genome shotgun (WGS) entry which is preliminary data.</text>
</comment>
<protein>
    <submittedName>
        <fullName evidence="5">GNAT family N-acetyltransferase</fullName>
    </submittedName>
</protein>
<reference evidence="5 6" key="1">
    <citation type="submission" date="2019-06" db="EMBL/GenBank/DDBJ databases">
        <title>YIM 131921 draft genome.</title>
        <authorList>
            <person name="Jiang L."/>
        </authorList>
    </citation>
    <scope>NUCLEOTIDE SEQUENCE [LARGE SCALE GENOMIC DNA]</scope>
    <source>
        <strain evidence="5 6">YIM 131921</strain>
    </source>
</reference>
<feature type="domain" description="N-acetyltransferase" evidence="4">
    <location>
        <begin position="29"/>
        <end position="199"/>
    </location>
</feature>
<organism evidence="5 6">
    <name type="scientific">Rubellimicrobium rubrum</name>
    <dbReference type="NCBI Taxonomy" id="2585369"/>
    <lineage>
        <taxon>Bacteria</taxon>
        <taxon>Pseudomonadati</taxon>
        <taxon>Pseudomonadota</taxon>
        <taxon>Alphaproteobacteria</taxon>
        <taxon>Rhodobacterales</taxon>
        <taxon>Roseobacteraceae</taxon>
        <taxon>Rubellimicrobium</taxon>
    </lineage>
</organism>
<evidence type="ECO:0000313" key="6">
    <source>
        <dbReference type="Proteomes" id="UP000305887"/>
    </source>
</evidence>
<keyword evidence="1 5" id="KW-0808">Transferase</keyword>
<dbReference type="InterPro" id="IPR000182">
    <property type="entry name" value="GNAT_dom"/>
</dbReference>
<dbReference type="SUPFAM" id="SSF55729">
    <property type="entry name" value="Acyl-CoA N-acyltransferases (Nat)"/>
    <property type="match status" value="1"/>
</dbReference>
<dbReference type="InterPro" id="IPR051531">
    <property type="entry name" value="N-acetyltransferase"/>
</dbReference>
<comment type="similarity">
    <text evidence="3">Belongs to the acetyltransferase family. RimJ subfamily.</text>
</comment>
<dbReference type="AlphaFoldDB" id="A0A5C4MPU9"/>